<dbReference type="InterPro" id="IPR042109">
    <property type="entry name" value="Adenylosuccinate_synth_dom1"/>
</dbReference>
<dbReference type="GO" id="GO:0004019">
    <property type="term" value="F:adenylosuccinate synthase activity"/>
    <property type="evidence" value="ECO:0007669"/>
    <property type="project" value="UniProtKB-EC"/>
</dbReference>
<comment type="function">
    <text evidence="7">Plays an important role in the de novo pathway of purine nucleotide biosynthesis.</text>
</comment>
<evidence type="ECO:0000256" key="6">
    <source>
        <dbReference type="ARBA" id="ARBA00023134"/>
    </source>
</evidence>
<dbReference type="WBParaSite" id="nRc.2.0.1.t22162-RA">
    <property type="protein sequence ID" value="nRc.2.0.1.t22162-RA"/>
    <property type="gene ID" value="nRc.2.0.1.g22162"/>
</dbReference>
<dbReference type="EC" id="6.3.4.4" evidence="7"/>
<keyword evidence="2 7" id="KW-0479">Metal-binding</keyword>
<dbReference type="Gene3D" id="3.40.440.10">
    <property type="entry name" value="Adenylosuccinate Synthetase, subunit A, domain 1"/>
    <property type="match status" value="1"/>
</dbReference>
<keyword evidence="8" id="KW-1185">Reference proteome</keyword>
<dbReference type="PANTHER" id="PTHR11846">
    <property type="entry name" value="ADENYLOSUCCINATE SYNTHETASE"/>
    <property type="match status" value="1"/>
</dbReference>
<evidence type="ECO:0000256" key="1">
    <source>
        <dbReference type="ARBA" id="ARBA00022598"/>
    </source>
</evidence>
<reference evidence="9" key="1">
    <citation type="submission" date="2022-11" db="UniProtKB">
        <authorList>
            <consortium name="WormBaseParasite"/>
        </authorList>
    </citation>
    <scope>IDENTIFICATION</scope>
</reference>
<accession>A0A915J6R7</accession>
<sequence length="78" mass="8981">MRMRYFYKGAEIYRLRLIKIKYARTINSKMSCQNGPGSKFGKINRSVTVIIGAQWGDEGKGKIVDKLCQDMDIVCRCQ</sequence>
<keyword evidence="1 7" id="KW-0436">Ligase</keyword>
<evidence type="ECO:0000313" key="9">
    <source>
        <dbReference type="WBParaSite" id="nRc.2.0.1.t22162-RA"/>
    </source>
</evidence>
<dbReference type="GO" id="GO:0046040">
    <property type="term" value="P:IMP metabolic process"/>
    <property type="evidence" value="ECO:0007669"/>
    <property type="project" value="TreeGrafter"/>
</dbReference>
<dbReference type="GO" id="GO:0005737">
    <property type="term" value="C:cytoplasm"/>
    <property type="evidence" value="ECO:0007669"/>
    <property type="project" value="TreeGrafter"/>
</dbReference>
<evidence type="ECO:0000256" key="7">
    <source>
        <dbReference type="RuleBase" id="RU000520"/>
    </source>
</evidence>
<dbReference type="InterPro" id="IPR027417">
    <property type="entry name" value="P-loop_NTPase"/>
</dbReference>
<evidence type="ECO:0000256" key="5">
    <source>
        <dbReference type="ARBA" id="ARBA00022842"/>
    </source>
</evidence>
<evidence type="ECO:0000313" key="8">
    <source>
        <dbReference type="Proteomes" id="UP000887565"/>
    </source>
</evidence>
<dbReference type="GO" id="GO:0046872">
    <property type="term" value="F:metal ion binding"/>
    <property type="evidence" value="ECO:0007669"/>
    <property type="project" value="UniProtKB-KW"/>
</dbReference>
<dbReference type="SUPFAM" id="SSF52540">
    <property type="entry name" value="P-loop containing nucleoside triphosphate hydrolases"/>
    <property type="match status" value="1"/>
</dbReference>
<evidence type="ECO:0000256" key="4">
    <source>
        <dbReference type="ARBA" id="ARBA00022755"/>
    </source>
</evidence>
<keyword evidence="4 7" id="KW-0658">Purine biosynthesis</keyword>
<dbReference type="AlphaFoldDB" id="A0A915J6R7"/>
<dbReference type="GO" id="GO:0044208">
    <property type="term" value="P:'de novo' AMP biosynthetic process"/>
    <property type="evidence" value="ECO:0007669"/>
    <property type="project" value="TreeGrafter"/>
</dbReference>
<dbReference type="InterPro" id="IPR001114">
    <property type="entry name" value="Adenylosuccinate_synthetase"/>
</dbReference>
<proteinExistence type="inferred from homology"/>
<name>A0A915J6R7_ROMCU</name>
<protein>
    <recommendedName>
        <fullName evidence="7">Adenylosuccinate synthetase</fullName>
        <ecNumber evidence="7">6.3.4.4</ecNumber>
    </recommendedName>
</protein>
<keyword evidence="5 7" id="KW-0460">Magnesium</keyword>
<dbReference type="PROSITE" id="PS01266">
    <property type="entry name" value="ADENYLOSUCCIN_SYN_1"/>
    <property type="match status" value="1"/>
</dbReference>
<comment type="pathway">
    <text evidence="7">Purine metabolism; AMP biosynthesis via de novo pathway; AMP from IMP: step 1/2.</text>
</comment>
<organism evidence="8 9">
    <name type="scientific">Romanomermis culicivorax</name>
    <name type="common">Nematode worm</name>
    <dbReference type="NCBI Taxonomy" id="13658"/>
    <lineage>
        <taxon>Eukaryota</taxon>
        <taxon>Metazoa</taxon>
        <taxon>Ecdysozoa</taxon>
        <taxon>Nematoda</taxon>
        <taxon>Enoplea</taxon>
        <taxon>Dorylaimia</taxon>
        <taxon>Mermithida</taxon>
        <taxon>Mermithoidea</taxon>
        <taxon>Mermithidae</taxon>
        <taxon>Romanomermis</taxon>
    </lineage>
</organism>
<dbReference type="InterPro" id="IPR018220">
    <property type="entry name" value="Adenylosuccin_syn_GTP-bd"/>
</dbReference>
<keyword evidence="3 7" id="KW-0547">Nucleotide-binding</keyword>
<dbReference type="Proteomes" id="UP000887565">
    <property type="component" value="Unplaced"/>
</dbReference>
<dbReference type="GO" id="GO:0005525">
    <property type="term" value="F:GTP binding"/>
    <property type="evidence" value="ECO:0007669"/>
    <property type="project" value="UniProtKB-KW"/>
</dbReference>
<dbReference type="Pfam" id="PF00709">
    <property type="entry name" value="Adenylsucc_synt"/>
    <property type="match status" value="1"/>
</dbReference>
<comment type="similarity">
    <text evidence="7">Belongs to the adenylosuccinate synthetase family.</text>
</comment>
<evidence type="ECO:0000256" key="2">
    <source>
        <dbReference type="ARBA" id="ARBA00022723"/>
    </source>
</evidence>
<keyword evidence="6 7" id="KW-0342">GTP-binding</keyword>
<dbReference type="PANTHER" id="PTHR11846:SF0">
    <property type="entry name" value="ADENYLOSUCCINATE SYNTHETASE"/>
    <property type="match status" value="1"/>
</dbReference>
<comment type="catalytic activity">
    <reaction evidence="7">
        <text>IMP + L-aspartate + GTP = N(6)-(1,2-dicarboxyethyl)-AMP + GDP + phosphate + 2 H(+)</text>
        <dbReference type="Rhea" id="RHEA:15753"/>
        <dbReference type="ChEBI" id="CHEBI:15378"/>
        <dbReference type="ChEBI" id="CHEBI:29991"/>
        <dbReference type="ChEBI" id="CHEBI:37565"/>
        <dbReference type="ChEBI" id="CHEBI:43474"/>
        <dbReference type="ChEBI" id="CHEBI:57567"/>
        <dbReference type="ChEBI" id="CHEBI:58053"/>
        <dbReference type="ChEBI" id="CHEBI:58189"/>
        <dbReference type="EC" id="6.3.4.4"/>
    </reaction>
</comment>
<evidence type="ECO:0000256" key="3">
    <source>
        <dbReference type="ARBA" id="ARBA00022741"/>
    </source>
</evidence>